<feature type="region of interest" description="Disordered" evidence="2">
    <location>
        <begin position="760"/>
        <end position="811"/>
    </location>
</feature>
<dbReference type="PROSITE" id="PS00018">
    <property type="entry name" value="EF_HAND_1"/>
    <property type="match status" value="1"/>
</dbReference>
<dbReference type="InterPro" id="IPR026371">
    <property type="entry name" value="PGF_CTERM"/>
</dbReference>
<dbReference type="Pfam" id="PF25162">
    <property type="entry name" value="DUF7827"/>
    <property type="match status" value="1"/>
</dbReference>
<feature type="region of interest" description="Disordered" evidence="2">
    <location>
        <begin position="135"/>
        <end position="164"/>
    </location>
</feature>
<evidence type="ECO:0000259" key="5">
    <source>
        <dbReference type="Pfam" id="PF25162"/>
    </source>
</evidence>
<keyword evidence="1" id="KW-0732">Signal</keyword>
<evidence type="ECO:0000313" key="7">
    <source>
        <dbReference type="Proteomes" id="UP000183769"/>
    </source>
</evidence>
<evidence type="ECO:0000256" key="2">
    <source>
        <dbReference type="SAM" id="MobiDB-lite"/>
    </source>
</evidence>
<keyword evidence="7" id="KW-1185">Reference proteome</keyword>
<dbReference type="InterPro" id="IPR057149">
    <property type="entry name" value="DUF7827"/>
</dbReference>
<feature type="transmembrane region" description="Helical" evidence="3">
    <location>
        <begin position="812"/>
        <end position="830"/>
    </location>
</feature>
<sequence length="833" mass="85308">MIMSVFVAGIGFTGAVAADGHITADRSIDSVELAPGESTTVDITVERNESGGIQIVDDFDDSLDVEIIDGLGSLDNVANGEVTFNSPTGADADLTVTYEVTVPEDAAAGTEYTFDGFVQTDSQYDISGDSTITVVESGDTPTATPEPTPTPEPPADDTPEETSNGAIVFSGQDVVFDTAGDAGSDQYVLRSGSPDDSNTAERTLSVQENGLIVIDTGGLDTGSYYITNDGADSADLSFDVIDQDFSASFGADEVGNIGAAGDTTINFGSDNRGSDFDVVVTSDDLDDDEVADIFGVEDTDVDGDGAAAGDGVVVENVGDGTEYGVSLADVDAGNYTFDFAVADTDASASADIEVSDTSEGAASFEHSGSLNVPQGNVAEITVDLTGAASSGTLVIGDEQQDGYQANVSFTDGDDDGQVTVLFNTYLAGNADADDSAIVSAAGEDDSATLTGESELSAIAAQGDYTLAVSTSGSAADVIDSPQELSTLFIGDRSTDGMTMWTAPGNAALDANDDGAVTADDVSTLVDDGVVTEDSTITMGDYAIHEISATGLEGVIDADGGFADAIESGSLTLTVEQTNQIQNQDPKTLNVTNSLNAIDVINGDGTYYVLVDLENADFERNGDDVDLADGDEFDATFTVADDRLLGSTSADDHQSVSTTFTVESMSTMFDSEPVQVAAADGQTVTGQTNLAPGTELTVRVRSQDTQPGFYDTQTVTVGADGTFTATFDFSEQSTGDKFTASVRATGSTIAQADGEVVEQVGTATATPEPTETATATPEPTETATPEPTATDAPETDEPTETPEDDTTTTTTPGFGVAVALVALLAAALLAGRRE</sequence>
<gene>
    <name evidence="6" type="ORF">SAMN05216277_12011</name>
</gene>
<feature type="compositionally biased region" description="Low complexity" evidence="2">
    <location>
        <begin position="761"/>
        <end position="791"/>
    </location>
</feature>
<proteinExistence type="predicted"/>
<feature type="compositionally biased region" description="Pro residues" evidence="2">
    <location>
        <begin position="144"/>
        <end position="153"/>
    </location>
</feature>
<dbReference type="InterPro" id="IPR018247">
    <property type="entry name" value="EF_Hand_1_Ca_BS"/>
</dbReference>
<evidence type="ECO:0000256" key="3">
    <source>
        <dbReference type="SAM" id="Phobius"/>
    </source>
</evidence>
<keyword evidence="3" id="KW-0812">Transmembrane</keyword>
<feature type="domain" description="PGF-CTERM archaeal protein-sorting signal" evidence="4">
    <location>
        <begin position="810"/>
        <end position="832"/>
    </location>
</feature>
<dbReference type="AlphaFoldDB" id="A0A1I5VTN1"/>
<dbReference type="GO" id="GO:0030115">
    <property type="term" value="C:S-layer"/>
    <property type="evidence" value="ECO:0007669"/>
    <property type="project" value="UniProtKB-SubCell"/>
</dbReference>
<dbReference type="GO" id="GO:0005886">
    <property type="term" value="C:plasma membrane"/>
    <property type="evidence" value="ECO:0007669"/>
    <property type="project" value="UniProtKB-SubCell"/>
</dbReference>
<dbReference type="NCBIfam" id="NF045517">
    <property type="entry name" value="halo_surf_dom"/>
    <property type="match status" value="1"/>
</dbReference>
<dbReference type="NCBIfam" id="TIGR04126">
    <property type="entry name" value="PGF_CTERM"/>
    <property type="match status" value="1"/>
</dbReference>
<dbReference type="Proteomes" id="UP000183769">
    <property type="component" value="Unassembled WGS sequence"/>
</dbReference>
<evidence type="ECO:0000313" key="6">
    <source>
        <dbReference type="EMBL" id="SFQ10825.1"/>
    </source>
</evidence>
<evidence type="ECO:0000259" key="4">
    <source>
        <dbReference type="Pfam" id="PF18204"/>
    </source>
</evidence>
<reference evidence="7" key="1">
    <citation type="submission" date="2016-10" db="EMBL/GenBank/DDBJ databases">
        <authorList>
            <person name="Varghese N."/>
            <person name="Submissions S."/>
        </authorList>
    </citation>
    <scope>NUCLEOTIDE SEQUENCE [LARGE SCALE GENOMIC DNA]</scope>
    <source>
        <strain evidence="7">CGMCC 1.10329</strain>
    </source>
</reference>
<protein>
    <submittedName>
        <fullName evidence="6">PGF-CTERM protein</fullName>
    </submittedName>
</protein>
<feature type="compositionally biased region" description="Acidic residues" evidence="2">
    <location>
        <begin position="792"/>
        <end position="805"/>
    </location>
</feature>
<keyword evidence="3" id="KW-0472">Membrane</keyword>
<feature type="domain" description="DUF7827" evidence="5">
    <location>
        <begin position="354"/>
        <end position="470"/>
    </location>
</feature>
<dbReference type="Pfam" id="PF18204">
    <property type="entry name" value="PGF-CTERM"/>
    <property type="match status" value="1"/>
</dbReference>
<name>A0A1I5VTN1_9EURY</name>
<evidence type="ECO:0000256" key="1">
    <source>
        <dbReference type="ARBA" id="ARBA00022729"/>
    </source>
</evidence>
<organism evidence="6 7">
    <name type="scientific">Halolamina pelagica</name>
    <dbReference type="NCBI Taxonomy" id="699431"/>
    <lineage>
        <taxon>Archaea</taxon>
        <taxon>Methanobacteriati</taxon>
        <taxon>Methanobacteriota</taxon>
        <taxon>Stenosarchaea group</taxon>
        <taxon>Halobacteria</taxon>
        <taxon>Halobacteriales</taxon>
        <taxon>Haloferacaceae</taxon>
    </lineage>
</organism>
<accession>A0A1I5VTN1</accession>
<keyword evidence="3" id="KW-1133">Transmembrane helix</keyword>
<dbReference type="EMBL" id="FOXI01000020">
    <property type="protein sequence ID" value="SFQ10825.1"/>
    <property type="molecule type" value="Genomic_DNA"/>
</dbReference>